<gene>
    <name evidence="2" type="ORF">BC008_21185</name>
    <name evidence="3" type="ORF">BC008_21900</name>
</gene>
<dbReference type="OrthoDB" id="532686at2"/>
<keyword evidence="4" id="KW-1185">Reference proteome</keyword>
<keyword evidence="1" id="KW-0175">Coiled coil</keyword>
<proteinExistence type="predicted"/>
<evidence type="ECO:0000313" key="2">
    <source>
        <dbReference type="EMBL" id="KST65314.1"/>
    </source>
</evidence>
<evidence type="ECO:0000256" key="1">
    <source>
        <dbReference type="SAM" id="Coils"/>
    </source>
</evidence>
<dbReference type="EMBL" id="LMTZ01000106">
    <property type="protein sequence ID" value="KST65632.1"/>
    <property type="molecule type" value="Genomic_DNA"/>
</dbReference>
<name>A0A0V7ZLN1_9CYAN</name>
<evidence type="ECO:0000313" key="4">
    <source>
        <dbReference type="Proteomes" id="UP000053372"/>
    </source>
</evidence>
<sequence>MDAQTIKEKITAIRSKREYLLGLLEKPSLGTLRIDVNQALEEMDELIDEYERTFNESENN</sequence>
<dbReference type="RefSeq" id="WP_027841453.1">
    <property type="nucleotide sequence ID" value="NZ_LMTZ01000106.1"/>
</dbReference>
<dbReference type="AlphaFoldDB" id="A0A0V7ZLN1"/>
<dbReference type="EMBL" id="LMTZ01000109">
    <property type="protein sequence ID" value="KST65314.1"/>
    <property type="molecule type" value="Genomic_DNA"/>
</dbReference>
<comment type="caution">
    <text evidence="2">The sequence shown here is derived from an EMBL/GenBank/DDBJ whole genome shotgun (WGS) entry which is preliminary data.</text>
</comment>
<organism evidence="2 4">
    <name type="scientific">Mastigocoleus testarum BC008</name>
    <dbReference type="NCBI Taxonomy" id="371196"/>
    <lineage>
        <taxon>Bacteria</taxon>
        <taxon>Bacillati</taxon>
        <taxon>Cyanobacteriota</taxon>
        <taxon>Cyanophyceae</taxon>
        <taxon>Nostocales</taxon>
        <taxon>Hapalosiphonaceae</taxon>
        <taxon>Mastigocoleus</taxon>
    </lineage>
</organism>
<reference evidence="2 4" key="1">
    <citation type="journal article" date="2015" name="Genome Announc.">
        <title>Draft Genome of the Euendolithic (true boring) Cyanobacterium Mastigocoleus testarum strain BC008.</title>
        <authorList>
            <person name="Guida B.S."/>
            <person name="Garcia-Pichel F."/>
        </authorList>
    </citation>
    <scope>NUCLEOTIDE SEQUENCE [LARGE SCALE GENOMIC DNA]</scope>
    <source>
        <strain evidence="2 4">BC008</strain>
    </source>
</reference>
<feature type="coiled-coil region" evidence="1">
    <location>
        <begin position="29"/>
        <end position="60"/>
    </location>
</feature>
<accession>A0A0V7ZLN1</accession>
<evidence type="ECO:0000313" key="3">
    <source>
        <dbReference type="EMBL" id="KST65632.1"/>
    </source>
</evidence>
<protein>
    <submittedName>
        <fullName evidence="2">Uncharacterized protein</fullName>
    </submittedName>
</protein>
<dbReference type="Proteomes" id="UP000053372">
    <property type="component" value="Unassembled WGS sequence"/>
</dbReference>